<proteinExistence type="predicted"/>
<dbReference type="SUPFAM" id="SSF54160">
    <property type="entry name" value="Chromo domain-like"/>
    <property type="match status" value="1"/>
</dbReference>
<evidence type="ECO:0000259" key="1">
    <source>
        <dbReference type="Pfam" id="PF00385"/>
    </source>
</evidence>
<protein>
    <submittedName>
        <fullName evidence="3">Ty3/gypsy retrotransposon protein</fullName>
    </submittedName>
</protein>
<dbReference type="Pfam" id="PF08284">
    <property type="entry name" value="RVP_2"/>
    <property type="match status" value="1"/>
</dbReference>
<dbReference type="AlphaFoldDB" id="A0A834X025"/>
<dbReference type="Gene3D" id="2.40.70.10">
    <property type="entry name" value="Acid Proteases"/>
    <property type="match status" value="1"/>
</dbReference>
<dbReference type="InterPro" id="IPR032567">
    <property type="entry name" value="RTL1-rel"/>
</dbReference>
<name>A0A834X025_9FABA</name>
<dbReference type="InterPro" id="IPR005162">
    <property type="entry name" value="Retrotrans_gag_dom"/>
</dbReference>
<dbReference type="EMBL" id="JAAIUW010000004">
    <property type="protein sequence ID" value="KAF7835285.1"/>
    <property type="molecule type" value="Genomic_DNA"/>
</dbReference>
<evidence type="ECO:0000259" key="2">
    <source>
        <dbReference type="Pfam" id="PF03732"/>
    </source>
</evidence>
<dbReference type="PANTHER" id="PTHR15503">
    <property type="entry name" value="LDOC1 RELATED"/>
    <property type="match status" value="1"/>
</dbReference>
<gene>
    <name evidence="3" type="ORF">G2W53_010144</name>
</gene>
<dbReference type="CDD" id="cd00303">
    <property type="entry name" value="retropepsin_like"/>
    <property type="match status" value="1"/>
</dbReference>
<dbReference type="PANTHER" id="PTHR15503:SF22">
    <property type="entry name" value="TRANSPOSON TY3-I GAG POLYPROTEIN"/>
    <property type="match status" value="1"/>
</dbReference>
<dbReference type="Proteomes" id="UP000634136">
    <property type="component" value="Unassembled WGS sequence"/>
</dbReference>
<evidence type="ECO:0000313" key="3">
    <source>
        <dbReference type="EMBL" id="KAF7835285.1"/>
    </source>
</evidence>
<comment type="caution">
    <text evidence="3">The sequence shown here is derived from an EMBL/GenBank/DDBJ whole genome shotgun (WGS) entry which is preliminary data.</text>
</comment>
<dbReference type="InterPro" id="IPR021109">
    <property type="entry name" value="Peptidase_aspartic_dom_sf"/>
</dbReference>
<feature type="domain" description="Chromo" evidence="1">
    <location>
        <begin position="394"/>
        <end position="428"/>
    </location>
</feature>
<dbReference type="Pfam" id="PF00385">
    <property type="entry name" value="Chromo"/>
    <property type="match status" value="1"/>
</dbReference>
<accession>A0A834X025</accession>
<feature type="domain" description="Retrotransposon gag" evidence="2">
    <location>
        <begin position="32"/>
        <end position="90"/>
    </location>
</feature>
<sequence>MAERTRFSRLEAALTELQNTCILNRMVDLEQEFLEALLLHFGTTLYDSPRVALKHLRQTSTVAEYQAKFEDLSTKVNGLSEEWLINMFIARMSDNLRSESNFNSSFKGKQVVASTSTGNSSTLTFGSNVAGPSNSNTPAYKRFSTAELRARREKEELAEIIEAQGEELEADNLTNEEAEEVVLEISFNALERQYHPSTLRLIGHCGDHMLNILVDNGSTQNIVEASLVETLGLPKTAIVPFWVLTGSGTALTCTHKCDKVSLMVQGYELVVDLFVLEIKDSDVVLRVQWLAELGEVMTNYKDLTMSFGQGGKQQIEQDSTWTAVKVPAEIMQILEQYSAVFAEPKALPPHREVDHHIVLELGAKPVSIRLYRYPHFQKAEIECLVAEMKDLVMRDGKEVVQVLVEWQGVPRKEATWEDWSLLLKVFADIDLEDKVIFDNGGNDAHACQRPTLDAEMKPNLEGSPKSERVRTLPHWTRDFELTNLESKKGK</sequence>
<organism evidence="3 4">
    <name type="scientific">Senna tora</name>
    <dbReference type="NCBI Taxonomy" id="362788"/>
    <lineage>
        <taxon>Eukaryota</taxon>
        <taxon>Viridiplantae</taxon>
        <taxon>Streptophyta</taxon>
        <taxon>Embryophyta</taxon>
        <taxon>Tracheophyta</taxon>
        <taxon>Spermatophyta</taxon>
        <taxon>Magnoliopsida</taxon>
        <taxon>eudicotyledons</taxon>
        <taxon>Gunneridae</taxon>
        <taxon>Pentapetalae</taxon>
        <taxon>rosids</taxon>
        <taxon>fabids</taxon>
        <taxon>Fabales</taxon>
        <taxon>Fabaceae</taxon>
        <taxon>Caesalpinioideae</taxon>
        <taxon>Cassia clade</taxon>
        <taxon>Senna</taxon>
    </lineage>
</organism>
<dbReference type="OrthoDB" id="1434035at2759"/>
<reference evidence="3" key="1">
    <citation type="submission" date="2020-09" db="EMBL/GenBank/DDBJ databases">
        <title>Genome-Enabled Discovery of Anthraquinone Biosynthesis in Senna tora.</title>
        <authorList>
            <person name="Kang S.-H."/>
            <person name="Pandey R.P."/>
            <person name="Lee C.-M."/>
            <person name="Sim J.-S."/>
            <person name="Jeong J.-T."/>
            <person name="Choi B.-S."/>
            <person name="Jung M."/>
            <person name="Ginzburg D."/>
            <person name="Zhao K."/>
            <person name="Won S.Y."/>
            <person name="Oh T.-J."/>
            <person name="Yu Y."/>
            <person name="Kim N.-H."/>
            <person name="Lee O.R."/>
            <person name="Lee T.-H."/>
            <person name="Bashyal P."/>
            <person name="Kim T.-S."/>
            <person name="Lee W.-H."/>
            <person name="Kawkins C."/>
            <person name="Kim C.-K."/>
            <person name="Kim J.S."/>
            <person name="Ahn B.O."/>
            <person name="Rhee S.Y."/>
            <person name="Sohng J.K."/>
        </authorList>
    </citation>
    <scope>NUCLEOTIDE SEQUENCE</scope>
    <source>
        <tissue evidence="3">Leaf</tissue>
    </source>
</reference>
<evidence type="ECO:0000313" key="4">
    <source>
        <dbReference type="Proteomes" id="UP000634136"/>
    </source>
</evidence>
<dbReference type="Pfam" id="PF03732">
    <property type="entry name" value="Retrotrans_gag"/>
    <property type="match status" value="1"/>
</dbReference>
<dbReference type="InterPro" id="IPR023780">
    <property type="entry name" value="Chromo_domain"/>
</dbReference>
<keyword evidence="4" id="KW-1185">Reference proteome</keyword>
<dbReference type="InterPro" id="IPR016197">
    <property type="entry name" value="Chromo-like_dom_sf"/>
</dbReference>